<feature type="domain" description="Response regulatory" evidence="5">
    <location>
        <begin position="12"/>
        <end position="131"/>
    </location>
</feature>
<keyword evidence="1 3" id="KW-0597">Phosphoprotein</keyword>
<accession>A0ABT5T2H9</accession>
<evidence type="ECO:0000256" key="1">
    <source>
        <dbReference type="ARBA" id="ARBA00022553"/>
    </source>
</evidence>
<dbReference type="SUPFAM" id="SSF52172">
    <property type="entry name" value="CheY-like"/>
    <property type="match status" value="1"/>
</dbReference>
<comment type="caution">
    <text evidence="6">The sequence shown here is derived from an EMBL/GenBank/DDBJ whole genome shotgun (WGS) entry which is preliminary data.</text>
</comment>
<evidence type="ECO:0000313" key="6">
    <source>
        <dbReference type="EMBL" id="MDD7969329.1"/>
    </source>
</evidence>
<evidence type="ECO:0000259" key="5">
    <source>
        <dbReference type="PROSITE" id="PS50110"/>
    </source>
</evidence>
<name>A0ABT5T2H9_9PSEU</name>
<evidence type="ECO:0000256" key="2">
    <source>
        <dbReference type="ARBA" id="ARBA00023125"/>
    </source>
</evidence>
<dbReference type="EMBL" id="JAQZAO010000022">
    <property type="protein sequence ID" value="MDD7969329.1"/>
    <property type="molecule type" value="Genomic_DNA"/>
</dbReference>
<dbReference type="PANTHER" id="PTHR43214:SF43">
    <property type="entry name" value="TWO-COMPONENT RESPONSE REGULATOR"/>
    <property type="match status" value="1"/>
</dbReference>
<feature type="modified residue" description="4-aspartylphosphate" evidence="3">
    <location>
        <position position="63"/>
    </location>
</feature>
<dbReference type="InterPro" id="IPR001789">
    <property type="entry name" value="Sig_transdc_resp-reg_receiver"/>
</dbReference>
<dbReference type="Proteomes" id="UP001300763">
    <property type="component" value="Unassembled WGS sequence"/>
</dbReference>
<protein>
    <submittedName>
        <fullName evidence="6">Response regulator transcription factor</fullName>
    </submittedName>
</protein>
<dbReference type="PROSITE" id="PS50043">
    <property type="entry name" value="HTH_LUXR_2"/>
    <property type="match status" value="1"/>
</dbReference>
<sequence>MAPARDGGAVIGFCVVDDHEVVHDGLRALAGREPDLEFLGAAATVEEGEGLVARARPDVAMVDLRIGERDGGNGIELCRALTRRSRPPAVVIFSAYGNRELLAQAVEAGASGYLLKETSVRRVPDILREVVTAGSWFEPRIAGELLQRRLGAAPSPAGFTARELAVVRGISRGESNHEIGERLHLSSHTIKYHVASMLRRHGCSRRAELVRVAHELHLLDDATPS</sequence>
<dbReference type="Gene3D" id="3.40.50.2300">
    <property type="match status" value="1"/>
</dbReference>
<evidence type="ECO:0000256" key="3">
    <source>
        <dbReference type="PROSITE-ProRule" id="PRU00169"/>
    </source>
</evidence>
<evidence type="ECO:0000259" key="4">
    <source>
        <dbReference type="PROSITE" id="PS50043"/>
    </source>
</evidence>
<gene>
    <name evidence="6" type="ORF">PGB27_28630</name>
</gene>
<dbReference type="SUPFAM" id="SSF46894">
    <property type="entry name" value="C-terminal effector domain of the bipartite response regulators"/>
    <property type="match status" value="1"/>
</dbReference>
<feature type="domain" description="HTH luxR-type" evidence="4">
    <location>
        <begin position="152"/>
        <end position="217"/>
    </location>
</feature>
<dbReference type="RefSeq" id="WP_274203858.1">
    <property type="nucleotide sequence ID" value="NZ_JAQZAO010000022.1"/>
</dbReference>
<dbReference type="InterPro" id="IPR039420">
    <property type="entry name" value="WalR-like"/>
</dbReference>
<evidence type="ECO:0000313" key="7">
    <source>
        <dbReference type="Proteomes" id="UP001300763"/>
    </source>
</evidence>
<dbReference type="PRINTS" id="PR00038">
    <property type="entry name" value="HTHLUXR"/>
</dbReference>
<dbReference type="CDD" id="cd17535">
    <property type="entry name" value="REC_NarL-like"/>
    <property type="match status" value="1"/>
</dbReference>
<organism evidence="6 7">
    <name type="scientific">Actinomycetospora lemnae</name>
    <dbReference type="NCBI Taxonomy" id="3019891"/>
    <lineage>
        <taxon>Bacteria</taxon>
        <taxon>Bacillati</taxon>
        <taxon>Actinomycetota</taxon>
        <taxon>Actinomycetes</taxon>
        <taxon>Pseudonocardiales</taxon>
        <taxon>Pseudonocardiaceae</taxon>
        <taxon>Actinomycetospora</taxon>
    </lineage>
</organism>
<dbReference type="Pfam" id="PF00072">
    <property type="entry name" value="Response_reg"/>
    <property type="match status" value="1"/>
</dbReference>
<keyword evidence="2" id="KW-0238">DNA-binding</keyword>
<dbReference type="PROSITE" id="PS50110">
    <property type="entry name" value="RESPONSE_REGULATORY"/>
    <property type="match status" value="1"/>
</dbReference>
<dbReference type="Pfam" id="PF00196">
    <property type="entry name" value="GerE"/>
    <property type="match status" value="1"/>
</dbReference>
<dbReference type="InterPro" id="IPR011006">
    <property type="entry name" value="CheY-like_superfamily"/>
</dbReference>
<dbReference type="PROSITE" id="PS00622">
    <property type="entry name" value="HTH_LUXR_1"/>
    <property type="match status" value="1"/>
</dbReference>
<dbReference type="InterPro" id="IPR000792">
    <property type="entry name" value="Tscrpt_reg_LuxR_C"/>
</dbReference>
<dbReference type="SMART" id="SM00448">
    <property type="entry name" value="REC"/>
    <property type="match status" value="1"/>
</dbReference>
<dbReference type="InterPro" id="IPR058245">
    <property type="entry name" value="NreC/VraR/RcsB-like_REC"/>
</dbReference>
<proteinExistence type="predicted"/>
<dbReference type="InterPro" id="IPR016032">
    <property type="entry name" value="Sig_transdc_resp-reg_C-effctor"/>
</dbReference>
<dbReference type="CDD" id="cd06170">
    <property type="entry name" value="LuxR_C_like"/>
    <property type="match status" value="1"/>
</dbReference>
<dbReference type="SMART" id="SM00421">
    <property type="entry name" value="HTH_LUXR"/>
    <property type="match status" value="1"/>
</dbReference>
<keyword evidence="7" id="KW-1185">Reference proteome</keyword>
<dbReference type="PANTHER" id="PTHR43214">
    <property type="entry name" value="TWO-COMPONENT RESPONSE REGULATOR"/>
    <property type="match status" value="1"/>
</dbReference>
<reference evidence="6 7" key="1">
    <citation type="submission" date="2023-02" db="EMBL/GenBank/DDBJ databases">
        <title>Genome sequencing required for Actinomycetospora new species description.</title>
        <authorList>
            <person name="Saimee Y."/>
            <person name="Duangmal K."/>
        </authorList>
    </citation>
    <scope>NUCLEOTIDE SEQUENCE [LARGE SCALE GENOMIC DNA]</scope>
    <source>
        <strain evidence="6 7">DW7H6</strain>
    </source>
</reference>